<evidence type="ECO:0000259" key="2">
    <source>
        <dbReference type="PROSITE" id="PS51733"/>
    </source>
</evidence>
<evidence type="ECO:0000313" key="3">
    <source>
        <dbReference type="EMBL" id="KRN49875.1"/>
    </source>
</evidence>
<accession>A0A0R2HA42</accession>
<dbReference type="GO" id="GO:0009249">
    <property type="term" value="P:protein lipoylation"/>
    <property type="evidence" value="ECO:0007669"/>
    <property type="project" value="UniProtKB-ARBA"/>
</dbReference>
<dbReference type="NCBIfam" id="TIGR00121">
    <property type="entry name" value="birA_ligase"/>
    <property type="match status" value="1"/>
</dbReference>
<sequence>MQIISFETIPSTNDYLKEHYKECLSPTIVTTEYQSKGRGRGNHQWISKKGEDLIFSLFVEDKRDGVTLTMIMAYSIVCALKSQQIDAKIKWPNDIYVNKKKVAGILTETIYEKDKHYLIIGVGLNINNKEYAGLPIKCSKEELLKTIYETYFSFCKKDYEHDLLDKINSCSYLKDVLVEDEEHGYIQYERLNADGTITITTATNEKYKVSINTISLRNKKIKYKSLSFDA</sequence>
<dbReference type="CDD" id="cd16442">
    <property type="entry name" value="BPL"/>
    <property type="match status" value="1"/>
</dbReference>
<dbReference type="Pfam" id="PF03099">
    <property type="entry name" value="BPL_LplA_LipB"/>
    <property type="match status" value="1"/>
</dbReference>
<dbReference type="PROSITE" id="PS51733">
    <property type="entry name" value="BPL_LPL_CATALYTIC"/>
    <property type="match status" value="1"/>
</dbReference>
<dbReference type="InterPro" id="IPR004143">
    <property type="entry name" value="BPL_LPL_catalytic"/>
</dbReference>
<dbReference type="PANTHER" id="PTHR12835:SF5">
    <property type="entry name" value="BIOTIN--PROTEIN LIGASE"/>
    <property type="match status" value="1"/>
</dbReference>
<dbReference type="Gene3D" id="3.30.930.10">
    <property type="entry name" value="Bira Bifunctional Protein, Domain 2"/>
    <property type="match status" value="1"/>
</dbReference>
<name>A0A0R2HA42_9FIRM</name>
<dbReference type="InterPro" id="IPR004408">
    <property type="entry name" value="Biotin_CoA_COase_ligase"/>
</dbReference>
<dbReference type="Proteomes" id="UP000051841">
    <property type="component" value="Unassembled WGS sequence"/>
</dbReference>
<gene>
    <name evidence="3" type="ORF">IV49_GL000576</name>
</gene>
<dbReference type="GO" id="GO:0004077">
    <property type="term" value="F:biotin--[biotin carboxyl-carrier protein] ligase activity"/>
    <property type="evidence" value="ECO:0007669"/>
    <property type="project" value="InterPro"/>
</dbReference>
<dbReference type="GO" id="GO:0005737">
    <property type="term" value="C:cytoplasm"/>
    <property type="evidence" value="ECO:0007669"/>
    <property type="project" value="TreeGrafter"/>
</dbReference>
<dbReference type="EMBL" id="JQBL01000018">
    <property type="protein sequence ID" value="KRN49875.1"/>
    <property type="molecule type" value="Genomic_DNA"/>
</dbReference>
<proteinExistence type="predicted"/>
<comment type="caution">
    <text evidence="3">The sequence shown here is derived from an EMBL/GenBank/DDBJ whole genome shotgun (WGS) entry which is preliminary data.</text>
</comment>
<dbReference type="SUPFAM" id="SSF55681">
    <property type="entry name" value="Class II aaRS and biotin synthetases"/>
    <property type="match status" value="1"/>
</dbReference>
<keyword evidence="1" id="KW-0436">Ligase</keyword>
<reference evidence="3 4" key="1">
    <citation type="journal article" date="2015" name="Genome Announc.">
        <title>Expanding the biotechnology potential of lactobacilli through comparative genomics of 213 strains and associated genera.</title>
        <authorList>
            <person name="Sun Z."/>
            <person name="Harris H.M."/>
            <person name="McCann A."/>
            <person name="Guo C."/>
            <person name="Argimon S."/>
            <person name="Zhang W."/>
            <person name="Yang X."/>
            <person name="Jeffery I.B."/>
            <person name="Cooney J.C."/>
            <person name="Kagawa T.F."/>
            <person name="Liu W."/>
            <person name="Song Y."/>
            <person name="Salvetti E."/>
            <person name="Wrobel A."/>
            <person name="Rasinkangas P."/>
            <person name="Parkhill J."/>
            <person name="Rea M.C."/>
            <person name="O'Sullivan O."/>
            <person name="Ritari J."/>
            <person name="Douillard F.P."/>
            <person name="Paul Ross R."/>
            <person name="Yang R."/>
            <person name="Briner A.E."/>
            <person name="Felis G.E."/>
            <person name="de Vos W.M."/>
            <person name="Barrangou R."/>
            <person name="Klaenhammer T.R."/>
            <person name="Caufield P.W."/>
            <person name="Cui Y."/>
            <person name="Zhang H."/>
            <person name="O'Toole P.W."/>
        </authorList>
    </citation>
    <scope>NUCLEOTIDE SEQUENCE [LARGE SCALE GENOMIC DNA]</scope>
    <source>
        <strain evidence="3 4">DSM 20405</strain>
    </source>
</reference>
<organism evidence="3 4">
    <name type="scientific">Kandleria vitulina DSM 20405</name>
    <dbReference type="NCBI Taxonomy" id="1410657"/>
    <lineage>
        <taxon>Bacteria</taxon>
        <taxon>Bacillati</taxon>
        <taxon>Bacillota</taxon>
        <taxon>Erysipelotrichia</taxon>
        <taxon>Erysipelotrichales</taxon>
        <taxon>Coprobacillaceae</taxon>
        <taxon>Kandleria</taxon>
    </lineage>
</organism>
<evidence type="ECO:0000313" key="4">
    <source>
        <dbReference type="Proteomes" id="UP000051841"/>
    </source>
</evidence>
<keyword evidence="4" id="KW-1185">Reference proteome</keyword>
<protein>
    <recommendedName>
        <fullName evidence="2">BPL/LPL catalytic domain-containing protein</fullName>
    </recommendedName>
</protein>
<dbReference type="PATRIC" id="fig|1410657.5.peg.601"/>
<dbReference type="PANTHER" id="PTHR12835">
    <property type="entry name" value="BIOTIN PROTEIN LIGASE"/>
    <property type="match status" value="1"/>
</dbReference>
<dbReference type="RefSeq" id="WP_051550674.1">
    <property type="nucleotide sequence ID" value="NZ_JNKN01000022.1"/>
</dbReference>
<feature type="domain" description="BPL/LPL catalytic" evidence="2">
    <location>
        <begin position="1"/>
        <end position="189"/>
    </location>
</feature>
<dbReference type="AlphaFoldDB" id="A0A0R2HA42"/>
<evidence type="ECO:0000256" key="1">
    <source>
        <dbReference type="ARBA" id="ARBA00022598"/>
    </source>
</evidence>
<dbReference type="GO" id="GO:0016740">
    <property type="term" value="F:transferase activity"/>
    <property type="evidence" value="ECO:0007669"/>
    <property type="project" value="UniProtKB-ARBA"/>
</dbReference>
<dbReference type="InterPro" id="IPR045864">
    <property type="entry name" value="aa-tRNA-synth_II/BPL/LPL"/>
</dbReference>